<dbReference type="EMBL" id="JARKIK010004619">
    <property type="protein sequence ID" value="KAK8718679.1"/>
    <property type="molecule type" value="Genomic_DNA"/>
</dbReference>
<organism evidence="2 3">
    <name type="scientific">Cherax quadricarinatus</name>
    <name type="common">Australian red claw crayfish</name>
    <dbReference type="NCBI Taxonomy" id="27406"/>
    <lineage>
        <taxon>Eukaryota</taxon>
        <taxon>Metazoa</taxon>
        <taxon>Ecdysozoa</taxon>
        <taxon>Arthropoda</taxon>
        <taxon>Crustacea</taxon>
        <taxon>Multicrustacea</taxon>
        <taxon>Malacostraca</taxon>
        <taxon>Eumalacostraca</taxon>
        <taxon>Eucarida</taxon>
        <taxon>Decapoda</taxon>
        <taxon>Pleocyemata</taxon>
        <taxon>Astacidea</taxon>
        <taxon>Parastacoidea</taxon>
        <taxon>Parastacidae</taxon>
        <taxon>Cherax</taxon>
    </lineage>
</organism>
<evidence type="ECO:0000256" key="1">
    <source>
        <dbReference type="SAM" id="MobiDB-lite"/>
    </source>
</evidence>
<dbReference type="AlphaFoldDB" id="A0AAW0VQG6"/>
<feature type="region of interest" description="Disordered" evidence="1">
    <location>
        <begin position="40"/>
        <end position="61"/>
    </location>
</feature>
<feature type="non-terminal residue" evidence="2">
    <location>
        <position position="1"/>
    </location>
</feature>
<accession>A0AAW0VQG6</accession>
<name>A0AAW0VQG6_CHEQU</name>
<protein>
    <submittedName>
        <fullName evidence="2">Uncharacterized protein</fullName>
    </submittedName>
</protein>
<dbReference type="Proteomes" id="UP001445076">
    <property type="component" value="Unassembled WGS sequence"/>
</dbReference>
<evidence type="ECO:0000313" key="2">
    <source>
        <dbReference type="EMBL" id="KAK8718679.1"/>
    </source>
</evidence>
<proteinExistence type="predicted"/>
<comment type="caution">
    <text evidence="2">The sequence shown here is derived from an EMBL/GenBank/DDBJ whole genome shotgun (WGS) entry which is preliminary data.</text>
</comment>
<evidence type="ECO:0000313" key="3">
    <source>
        <dbReference type="Proteomes" id="UP001445076"/>
    </source>
</evidence>
<feature type="compositionally biased region" description="Low complexity" evidence="1">
    <location>
        <begin position="40"/>
        <end position="54"/>
    </location>
</feature>
<gene>
    <name evidence="2" type="ORF">OTU49_014547</name>
</gene>
<sequence>VTMDLTPVVGAGITHCASTSCRKIASKRALGFSLRMSKCSFSNSSSNNSTSDSSPIDGENQIGTISHKESVALRALNIQKTNNFTDTNGSSYFSNESPTCIQPVLETSIQSLTSTESTEETPSASLIFEKQPMPSKLLTTQMGNFTLTDNCQDNTECSSDSAQWYQIDNVICGFKDVCFK</sequence>
<keyword evidence="3" id="KW-1185">Reference proteome</keyword>
<reference evidence="2 3" key="1">
    <citation type="journal article" date="2024" name="BMC Genomics">
        <title>Genome assembly of redclaw crayfish (Cherax quadricarinatus) provides insights into its immune adaptation and hypoxia tolerance.</title>
        <authorList>
            <person name="Liu Z."/>
            <person name="Zheng J."/>
            <person name="Li H."/>
            <person name="Fang K."/>
            <person name="Wang S."/>
            <person name="He J."/>
            <person name="Zhou D."/>
            <person name="Weng S."/>
            <person name="Chi M."/>
            <person name="Gu Z."/>
            <person name="He J."/>
            <person name="Li F."/>
            <person name="Wang M."/>
        </authorList>
    </citation>
    <scope>NUCLEOTIDE SEQUENCE [LARGE SCALE GENOMIC DNA]</scope>
    <source>
        <strain evidence="2">ZL_2023a</strain>
    </source>
</reference>